<dbReference type="Proteomes" id="UP000474175">
    <property type="component" value="Unassembled WGS sequence"/>
</dbReference>
<name>A0A6L9L1B9_9BACT</name>
<dbReference type="EMBL" id="JAAFZH010000001">
    <property type="protein sequence ID" value="NDU94130.1"/>
    <property type="molecule type" value="Genomic_DNA"/>
</dbReference>
<gene>
    <name evidence="1" type="ORF">GK108_04535</name>
</gene>
<keyword evidence="2" id="KW-1185">Reference proteome</keyword>
<dbReference type="AlphaFoldDB" id="A0A6L9L1B9"/>
<dbReference type="RefSeq" id="WP_163943392.1">
    <property type="nucleotide sequence ID" value="NZ_JAAFZH010000001.1"/>
</dbReference>
<protein>
    <submittedName>
        <fullName evidence="1">Uncharacterized protein</fullName>
    </submittedName>
</protein>
<proteinExistence type="predicted"/>
<comment type="caution">
    <text evidence="1">The sequence shown here is derived from an EMBL/GenBank/DDBJ whole genome shotgun (WGS) entry which is preliminary data.</text>
</comment>
<organism evidence="1 2">
    <name type="scientific">Spirosoma terrae</name>
    <dbReference type="NCBI Taxonomy" id="1968276"/>
    <lineage>
        <taxon>Bacteria</taxon>
        <taxon>Pseudomonadati</taxon>
        <taxon>Bacteroidota</taxon>
        <taxon>Cytophagia</taxon>
        <taxon>Cytophagales</taxon>
        <taxon>Cytophagaceae</taxon>
        <taxon>Spirosoma</taxon>
    </lineage>
</organism>
<evidence type="ECO:0000313" key="1">
    <source>
        <dbReference type="EMBL" id="NDU94130.1"/>
    </source>
</evidence>
<evidence type="ECO:0000313" key="2">
    <source>
        <dbReference type="Proteomes" id="UP000474175"/>
    </source>
</evidence>
<accession>A0A6L9L1B9</accession>
<reference evidence="1 2" key="1">
    <citation type="submission" date="2020-02" db="EMBL/GenBank/DDBJ databases">
        <title>Draft genome sequence of two Spirosoma agri KCTC 52727 and Spirosoma terrae KCTC 52035.</title>
        <authorList>
            <person name="Rojas J."/>
            <person name="Ambika Manirajan B."/>
            <person name="Suarez C."/>
            <person name="Ratering S."/>
            <person name="Schnell S."/>
        </authorList>
    </citation>
    <scope>NUCLEOTIDE SEQUENCE [LARGE SCALE GENOMIC DNA]</scope>
    <source>
        <strain evidence="1 2">KCTC 52035</strain>
    </source>
</reference>
<sequence>MSFFASSKHRSRKFLFFTGLLGVSFLTLAQVTLKFRMLSGYSLSSDAPVTKGKPTLFVFETPDRFEEIFKPVDGAGIRVDKPNFSHEMVVGIALPPTNKPPKLSISRVFVQDSVLTVRYIKMADTSLTKNPLPVTSQPTLLLAIPAQTVLSTRIIENGRVVATLRKKDTD</sequence>